<proteinExistence type="inferred from homology"/>
<evidence type="ECO:0000313" key="5">
    <source>
        <dbReference type="EMBL" id="USR38619.1"/>
    </source>
</evidence>
<protein>
    <submittedName>
        <fullName evidence="5">SDR family oxidoreductase</fullName>
    </submittedName>
</protein>
<evidence type="ECO:0000256" key="1">
    <source>
        <dbReference type="ARBA" id="ARBA00006484"/>
    </source>
</evidence>
<dbReference type="InterPro" id="IPR051687">
    <property type="entry name" value="Peroxisomal_Beta-Oxidation"/>
</dbReference>
<dbReference type="InterPro" id="IPR057326">
    <property type="entry name" value="KR_dom"/>
</dbReference>
<dbReference type="Proteomes" id="UP001054897">
    <property type="component" value="Chromosome"/>
</dbReference>
<dbReference type="SUPFAM" id="SSF51735">
    <property type="entry name" value="NAD(P)-binding Rossmann-fold domains"/>
    <property type="match status" value="1"/>
</dbReference>
<dbReference type="PANTHER" id="PTHR45024:SF2">
    <property type="entry name" value="SCP2 DOMAIN-CONTAINING PROTEIN"/>
    <property type="match status" value="1"/>
</dbReference>
<dbReference type="Pfam" id="PF00106">
    <property type="entry name" value="adh_short"/>
    <property type="match status" value="1"/>
</dbReference>
<dbReference type="CDD" id="cd05353">
    <property type="entry name" value="hydroxyacyl-CoA-like_DH_SDR_c-like"/>
    <property type="match status" value="1"/>
</dbReference>
<dbReference type="PROSITE" id="PS00061">
    <property type="entry name" value="ADH_SHORT"/>
    <property type="match status" value="1"/>
</dbReference>
<dbReference type="Gene3D" id="3.40.50.720">
    <property type="entry name" value="NAD(P)-binding Rossmann-like Domain"/>
    <property type="match status" value="1"/>
</dbReference>
<sequence>MSDAIRFEDQVVIVTGAGGGLGRAHALLFARHGARVVVNDLGGSTHGEGANASAADRVVEEIRAFGGTAVANHDSVTDGDKIVQTALDHFGRIDVLVNNAGILRDKSFHKMEDADWDLVYKVHVEGAYKTTHAAWPHLREQNYGRVIFTSSTSGIYGNFGQSNYGMAKLGLYGLTRTLAIEGRKNNILVNAIAPTGATRMTEGLIPPQVFEQLKPELVSPLVVYLGSQNCQDTGGLFEVGGGWVGKVRWERSLGVGFDPKAGFSPDDVAAQWQQICDFQGAAHPADNVEALKEMMANLQKYAL</sequence>
<dbReference type="PANTHER" id="PTHR45024">
    <property type="entry name" value="DEHYDROGENASES, SHORT CHAIN"/>
    <property type="match status" value="1"/>
</dbReference>
<dbReference type="InterPro" id="IPR020904">
    <property type="entry name" value="Sc_DH/Rdtase_CS"/>
</dbReference>
<dbReference type="Gene3D" id="1.10.287.4290">
    <property type="match status" value="1"/>
</dbReference>
<feature type="domain" description="Ketoreductase" evidence="4">
    <location>
        <begin position="10"/>
        <end position="184"/>
    </location>
</feature>
<dbReference type="PRINTS" id="PR00081">
    <property type="entry name" value="GDHRDH"/>
</dbReference>
<keyword evidence="2" id="KW-0560">Oxidoreductase</keyword>
<dbReference type="PRINTS" id="PR00080">
    <property type="entry name" value="SDRFAMILY"/>
</dbReference>
<dbReference type="EMBL" id="CP099397">
    <property type="protein sequence ID" value="USR38619.1"/>
    <property type="molecule type" value="Genomic_DNA"/>
</dbReference>
<name>A0ABY5A421_9GAMM</name>
<evidence type="ECO:0000256" key="2">
    <source>
        <dbReference type="ARBA" id="ARBA00023002"/>
    </source>
</evidence>
<evidence type="ECO:0000259" key="4">
    <source>
        <dbReference type="SMART" id="SM00822"/>
    </source>
</evidence>
<dbReference type="GeneID" id="300082974"/>
<dbReference type="RefSeq" id="WP_129481651.1">
    <property type="nucleotide sequence ID" value="NZ_CP099397.1"/>
</dbReference>
<reference evidence="5" key="1">
    <citation type="submission" date="2022-06" db="EMBL/GenBank/DDBJ databases">
        <title>Complete genome of Pseudomonas hydrolytica DSWY01T.</title>
        <authorList>
            <person name="Jung J."/>
            <person name="Jeon C.O."/>
        </authorList>
    </citation>
    <scope>NUCLEOTIDE SEQUENCE</scope>
    <source>
        <strain evidence="5">DSWY01</strain>
    </source>
</reference>
<organism evidence="5 6">
    <name type="scientific">Ectopseudomonas hydrolytica</name>
    <dbReference type="NCBI Taxonomy" id="2493633"/>
    <lineage>
        <taxon>Bacteria</taxon>
        <taxon>Pseudomonadati</taxon>
        <taxon>Pseudomonadota</taxon>
        <taxon>Gammaproteobacteria</taxon>
        <taxon>Pseudomonadales</taxon>
        <taxon>Pseudomonadaceae</taxon>
        <taxon>Ectopseudomonas</taxon>
    </lineage>
</organism>
<dbReference type="SMART" id="SM00822">
    <property type="entry name" value="PKS_KR"/>
    <property type="match status" value="1"/>
</dbReference>
<keyword evidence="6" id="KW-1185">Reference proteome</keyword>
<dbReference type="InterPro" id="IPR036291">
    <property type="entry name" value="NAD(P)-bd_dom_sf"/>
</dbReference>
<accession>A0ABY5A421</accession>
<evidence type="ECO:0000313" key="6">
    <source>
        <dbReference type="Proteomes" id="UP001054897"/>
    </source>
</evidence>
<dbReference type="InterPro" id="IPR002347">
    <property type="entry name" value="SDR_fam"/>
</dbReference>
<evidence type="ECO:0000256" key="3">
    <source>
        <dbReference type="RuleBase" id="RU000363"/>
    </source>
</evidence>
<gene>
    <name evidence="5" type="ORF">L1F06_018365</name>
</gene>
<comment type="similarity">
    <text evidence="1 3">Belongs to the short-chain dehydrogenases/reductases (SDR) family.</text>
</comment>